<dbReference type="EMBL" id="JAIXMP010000015">
    <property type="protein sequence ID" value="KAI9261418.1"/>
    <property type="molecule type" value="Genomic_DNA"/>
</dbReference>
<evidence type="ECO:0000313" key="3">
    <source>
        <dbReference type="Proteomes" id="UP001209540"/>
    </source>
</evidence>
<protein>
    <submittedName>
        <fullName evidence="2">Uncharacterized protein</fullName>
    </submittedName>
</protein>
<dbReference type="AlphaFoldDB" id="A0AAD5KC14"/>
<accession>A0AAD5KC14</accession>
<gene>
    <name evidence="2" type="ORF">BDA99DRAFT_511316</name>
</gene>
<comment type="caution">
    <text evidence="2">The sequence shown here is derived from an EMBL/GenBank/DDBJ whole genome shotgun (WGS) entry which is preliminary data.</text>
</comment>
<keyword evidence="1" id="KW-0472">Membrane</keyword>
<evidence type="ECO:0000256" key="1">
    <source>
        <dbReference type="SAM" id="Phobius"/>
    </source>
</evidence>
<sequence>MFDCQITDCAFGYIFYCCAIPFCTLACWLQIIKAKANIHRATADNPPSFRTT</sequence>
<keyword evidence="1" id="KW-0812">Transmembrane</keyword>
<keyword evidence="3" id="KW-1185">Reference proteome</keyword>
<proteinExistence type="predicted"/>
<evidence type="ECO:0000313" key="2">
    <source>
        <dbReference type="EMBL" id="KAI9261418.1"/>
    </source>
</evidence>
<name>A0AAD5KC14_9FUNG</name>
<organism evidence="2 3">
    <name type="scientific">Phascolomyces articulosus</name>
    <dbReference type="NCBI Taxonomy" id="60185"/>
    <lineage>
        <taxon>Eukaryota</taxon>
        <taxon>Fungi</taxon>
        <taxon>Fungi incertae sedis</taxon>
        <taxon>Mucoromycota</taxon>
        <taxon>Mucoromycotina</taxon>
        <taxon>Mucoromycetes</taxon>
        <taxon>Mucorales</taxon>
        <taxon>Lichtheimiaceae</taxon>
        <taxon>Phascolomyces</taxon>
    </lineage>
</organism>
<dbReference type="Proteomes" id="UP001209540">
    <property type="component" value="Unassembled WGS sequence"/>
</dbReference>
<feature type="transmembrane region" description="Helical" evidence="1">
    <location>
        <begin position="12"/>
        <end position="32"/>
    </location>
</feature>
<keyword evidence="1" id="KW-1133">Transmembrane helix</keyword>
<reference evidence="2" key="2">
    <citation type="submission" date="2023-02" db="EMBL/GenBank/DDBJ databases">
        <authorList>
            <consortium name="DOE Joint Genome Institute"/>
            <person name="Mondo S.J."/>
            <person name="Chang Y."/>
            <person name="Wang Y."/>
            <person name="Ahrendt S."/>
            <person name="Andreopoulos W."/>
            <person name="Barry K."/>
            <person name="Beard J."/>
            <person name="Benny G.L."/>
            <person name="Blankenship S."/>
            <person name="Bonito G."/>
            <person name="Cuomo C."/>
            <person name="Desiro A."/>
            <person name="Gervers K.A."/>
            <person name="Hundley H."/>
            <person name="Kuo A."/>
            <person name="LaButti K."/>
            <person name="Lang B.F."/>
            <person name="Lipzen A."/>
            <person name="O'Donnell K."/>
            <person name="Pangilinan J."/>
            <person name="Reynolds N."/>
            <person name="Sandor L."/>
            <person name="Smith M.W."/>
            <person name="Tsang A."/>
            <person name="Grigoriev I.V."/>
            <person name="Stajich J.E."/>
            <person name="Spatafora J.W."/>
        </authorList>
    </citation>
    <scope>NUCLEOTIDE SEQUENCE</scope>
    <source>
        <strain evidence="2">RSA 2281</strain>
    </source>
</reference>
<reference evidence="2" key="1">
    <citation type="journal article" date="2022" name="IScience">
        <title>Evolution of zygomycete secretomes and the origins of terrestrial fungal ecologies.</title>
        <authorList>
            <person name="Chang Y."/>
            <person name="Wang Y."/>
            <person name="Mondo S."/>
            <person name="Ahrendt S."/>
            <person name="Andreopoulos W."/>
            <person name="Barry K."/>
            <person name="Beard J."/>
            <person name="Benny G.L."/>
            <person name="Blankenship S."/>
            <person name="Bonito G."/>
            <person name="Cuomo C."/>
            <person name="Desiro A."/>
            <person name="Gervers K.A."/>
            <person name="Hundley H."/>
            <person name="Kuo A."/>
            <person name="LaButti K."/>
            <person name="Lang B.F."/>
            <person name="Lipzen A."/>
            <person name="O'Donnell K."/>
            <person name="Pangilinan J."/>
            <person name="Reynolds N."/>
            <person name="Sandor L."/>
            <person name="Smith M.E."/>
            <person name="Tsang A."/>
            <person name="Grigoriev I.V."/>
            <person name="Stajich J.E."/>
            <person name="Spatafora J.W."/>
        </authorList>
    </citation>
    <scope>NUCLEOTIDE SEQUENCE</scope>
    <source>
        <strain evidence="2">RSA 2281</strain>
    </source>
</reference>